<dbReference type="PANTHER" id="PTHR43041">
    <property type="entry name" value="HYDROLASE, METALLO-BETA-LACTAMASE SUPERFAMILY"/>
    <property type="match status" value="1"/>
</dbReference>
<dbReference type="Gene3D" id="3.60.15.10">
    <property type="entry name" value="Ribonuclease Z/Hydroxyacylglutathione hydrolase-like"/>
    <property type="match status" value="1"/>
</dbReference>
<name>A0A1T4RUS4_9BACT</name>
<dbReference type="EMBL" id="FUWR01000025">
    <property type="protein sequence ID" value="SKA19729.1"/>
    <property type="molecule type" value="Genomic_DNA"/>
</dbReference>
<dbReference type="RefSeq" id="WP_078791310.1">
    <property type="nucleotide sequence ID" value="NZ_FUWR01000025.1"/>
</dbReference>
<feature type="domain" description="Metallo-beta-lactamase" evidence="1">
    <location>
        <begin position="30"/>
        <end position="226"/>
    </location>
</feature>
<accession>A0A1T4RUS4</accession>
<dbReference type="InterPro" id="IPR001279">
    <property type="entry name" value="Metallo-B-lactamas"/>
</dbReference>
<reference evidence="3" key="1">
    <citation type="submission" date="2017-02" db="EMBL/GenBank/DDBJ databases">
        <authorList>
            <person name="Varghese N."/>
            <person name="Submissions S."/>
        </authorList>
    </citation>
    <scope>NUCLEOTIDE SEQUENCE [LARGE SCALE GENOMIC DNA]</scope>
    <source>
        <strain evidence="3">ATCC BAA-34</strain>
    </source>
</reference>
<dbReference type="AlphaFoldDB" id="A0A1T4RUS4"/>
<organism evidence="2 3">
    <name type="scientific">Trichlorobacter thiogenes</name>
    <dbReference type="NCBI Taxonomy" id="115783"/>
    <lineage>
        <taxon>Bacteria</taxon>
        <taxon>Pseudomonadati</taxon>
        <taxon>Thermodesulfobacteriota</taxon>
        <taxon>Desulfuromonadia</taxon>
        <taxon>Geobacterales</taxon>
        <taxon>Geobacteraceae</taxon>
        <taxon>Trichlorobacter</taxon>
    </lineage>
</organism>
<dbReference type="Proteomes" id="UP000190102">
    <property type="component" value="Unassembled WGS sequence"/>
</dbReference>
<dbReference type="PANTHER" id="PTHR43041:SF1">
    <property type="entry name" value="METALLO-BETA-LACTAMASE DOMAIN-CONTAINING PROTEIN"/>
    <property type="match status" value="1"/>
</dbReference>
<dbReference type="InterPro" id="IPR045761">
    <property type="entry name" value="ODP_dom"/>
</dbReference>
<sequence length="369" mass="41139">MKLSDVNLDQAVEIAPNTYWVGSGVNSFLNRNSYLRIYQGNGSVANMLIDPGPTSDFDDLVAKVTPLLGDIAKVNLIYINHQDPDVVGNVPFLTKLNPKTTLLATEDTWRLVSLANLPSTTFRAIERFRDLKTAFNTDPSHRIQFIPTPFCHFRGACMLYDLETRVLFTGDFLGGIAAVGLEATPSNWAGIKAFHQLYMPSNDAIRLAVQRIRKLDPPPLVLAPQHGGIITGDLIPEFLDQMENLQVGLDIIVSLDEQLPLLIQSLNEIIAAFKELCGEERTSQSLRYFHPDGSYPALFSMTATGLVTDIKGEPVEVVEALIRVFFRLITEEQQNAMKARIVRILLDHNLPPFDLLLAQESYEPVPLRV</sequence>
<keyword evidence="3" id="KW-1185">Reference proteome</keyword>
<dbReference type="InterPro" id="IPR036866">
    <property type="entry name" value="RibonucZ/Hydroxyglut_hydro"/>
</dbReference>
<gene>
    <name evidence="2" type="ORF">SAMN02745119_03091</name>
</gene>
<dbReference type="OrthoDB" id="9800607at2"/>
<dbReference type="SUPFAM" id="SSF56281">
    <property type="entry name" value="Metallo-hydrolase/oxidoreductase"/>
    <property type="match status" value="1"/>
</dbReference>
<proteinExistence type="predicted"/>
<dbReference type="STRING" id="115783.SAMN02745119_03091"/>
<evidence type="ECO:0000313" key="2">
    <source>
        <dbReference type="EMBL" id="SKA19729.1"/>
    </source>
</evidence>
<evidence type="ECO:0000313" key="3">
    <source>
        <dbReference type="Proteomes" id="UP000190102"/>
    </source>
</evidence>
<dbReference type="SMART" id="SM00849">
    <property type="entry name" value="Lactamase_B"/>
    <property type="match status" value="1"/>
</dbReference>
<protein>
    <recommendedName>
        <fullName evidence="1">Metallo-beta-lactamase domain-containing protein</fullName>
    </recommendedName>
</protein>
<evidence type="ECO:0000259" key="1">
    <source>
        <dbReference type="SMART" id="SM00849"/>
    </source>
</evidence>
<dbReference type="Pfam" id="PF19583">
    <property type="entry name" value="ODP"/>
    <property type="match status" value="1"/>
</dbReference>